<comment type="caution">
    <text evidence="1">The sequence shown here is derived from an EMBL/GenBank/DDBJ whole genome shotgun (WGS) entry which is preliminary data.</text>
</comment>
<evidence type="ECO:0000313" key="2">
    <source>
        <dbReference type="Proteomes" id="UP000886800"/>
    </source>
</evidence>
<dbReference type="InterPro" id="IPR010719">
    <property type="entry name" value="MnmM_MeTrfase"/>
</dbReference>
<dbReference type="CDD" id="cd02440">
    <property type="entry name" value="AdoMet_MTases"/>
    <property type="match status" value="1"/>
</dbReference>
<dbReference type="PANTHER" id="PTHR35276">
    <property type="entry name" value="S-ADENOSYL-L-METHIONINE-DEPENDENT METHYLTRANSFERASES SUPERFAMILY PROTEIN"/>
    <property type="match status" value="1"/>
</dbReference>
<dbReference type="Gene3D" id="3.40.50.150">
    <property type="entry name" value="Vaccinia Virus protein VP39"/>
    <property type="match status" value="1"/>
</dbReference>
<protein>
    <submittedName>
        <fullName evidence="1">Methyltransferase domain-containing protein</fullName>
    </submittedName>
</protein>
<sequence>MSRPLSSLNLTHDFIARHVKPGDLCIDATAGRGHDTAFLCSLVGQAGRVHAFDIQPEAVESTRALLAQQGYQSIAQVHLDSHANMAAYAAPGTVSCIVFNFGWLPGGDHTINTRPESSIAAIQAGLELLRPGGVMSLCIYYGRDTGFAERDALLEFLRTVDYRTYSVLCCQFLNRPNCPPIPVFLLKQA</sequence>
<dbReference type="Proteomes" id="UP000886800">
    <property type="component" value="Unassembled WGS sequence"/>
</dbReference>
<dbReference type="PANTHER" id="PTHR35276:SF1">
    <property type="entry name" value="TRNA (MNM(5)S(2)U34)-METHYLTRANSFERASE, CHLOROPLASTIC"/>
    <property type="match status" value="1"/>
</dbReference>
<dbReference type="Pfam" id="PF06962">
    <property type="entry name" value="rRNA_methylase"/>
    <property type="match status" value="1"/>
</dbReference>
<accession>A0A9D1WRK0</accession>
<gene>
    <name evidence="1" type="ORF">H9736_06750</name>
</gene>
<name>A0A9D1WRK0_9FIRM</name>
<dbReference type="GO" id="GO:0032259">
    <property type="term" value="P:methylation"/>
    <property type="evidence" value="ECO:0007669"/>
    <property type="project" value="UniProtKB-KW"/>
</dbReference>
<dbReference type="AlphaFoldDB" id="A0A9D1WRK0"/>
<keyword evidence="1" id="KW-0808">Transferase</keyword>
<organism evidence="1 2">
    <name type="scientific">Candidatus Anaerotruncus excrementipullorum</name>
    <dbReference type="NCBI Taxonomy" id="2838465"/>
    <lineage>
        <taxon>Bacteria</taxon>
        <taxon>Bacillati</taxon>
        <taxon>Bacillota</taxon>
        <taxon>Clostridia</taxon>
        <taxon>Eubacteriales</taxon>
        <taxon>Oscillospiraceae</taxon>
        <taxon>Anaerotruncus</taxon>
    </lineage>
</organism>
<dbReference type="GO" id="GO:0008168">
    <property type="term" value="F:methyltransferase activity"/>
    <property type="evidence" value="ECO:0007669"/>
    <property type="project" value="UniProtKB-KW"/>
</dbReference>
<proteinExistence type="predicted"/>
<dbReference type="InterPro" id="IPR029063">
    <property type="entry name" value="SAM-dependent_MTases_sf"/>
</dbReference>
<keyword evidence="1" id="KW-0489">Methyltransferase</keyword>
<reference evidence="1" key="2">
    <citation type="submission" date="2021-04" db="EMBL/GenBank/DDBJ databases">
        <authorList>
            <person name="Gilroy R."/>
        </authorList>
    </citation>
    <scope>NUCLEOTIDE SEQUENCE</scope>
    <source>
        <strain evidence="1">CHK188-5543</strain>
    </source>
</reference>
<dbReference type="EMBL" id="DXES01000148">
    <property type="protein sequence ID" value="HIX65934.1"/>
    <property type="molecule type" value="Genomic_DNA"/>
</dbReference>
<dbReference type="SUPFAM" id="SSF53335">
    <property type="entry name" value="S-adenosyl-L-methionine-dependent methyltransferases"/>
    <property type="match status" value="1"/>
</dbReference>
<evidence type="ECO:0000313" key="1">
    <source>
        <dbReference type="EMBL" id="HIX65934.1"/>
    </source>
</evidence>
<reference evidence="1" key="1">
    <citation type="journal article" date="2021" name="PeerJ">
        <title>Extensive microbial diversity within the chicken gut microbiome revealed by metagenomics and culture.</title>
        <authorList>
            <person name="Gilroy R."/>
            <person name="Ravi A."/>
            <person name="Getino M."/>
            <person name="Pursley I."/>
            <person name="Horton D.L."/>
            <person name="Alikhan N.F."/>
            <person name="Baker D."/>
            <person name="Gharbi K."/>
            <person name="Hall N."/>
            <person name="Watson M."/>
            <person name="Adriaenssens E.M."/>
            <person name="Foster-Nyarko E."/>
            <person name="Jarju S."/>
            <person name="Secka A."/>
            <person name="Antonio M."/>
            <person name="Oren A."/>
            <person name="Chaudhuri R.R."/>
            <person name="La Ragione R."/>
            <person name="Hildebrand F."/>
            <person name="Pallen M.J."/>
        </authorList>
    </citation>
    <scope>NUCLEOTIDE SEQUENCE</scope>
    <source>
        <strain evidence="1">CHK188-5543</strain>
    </source>
</reference>